<feature type="transmembrane region" description="Helical" evidence="8">
    <location>
        <begin position="130"/>
        <end position="146"/>
    </location>
</feature>
<dbReference type="EMBL" id="FXWH01000002">
    <property type="protein sequence ID" value="SMQ79849.1"/>
    <property type="molecule type" value="Genomic_DNA"/>
</dbReference>
<keyword evidence="7 8" id="KW-0472">Membrane</keyword>
<evidence type="ECO:0000256" key="5">
    <source>
        <dbReference type="ARBA" id="ARBA00022692"/>
    </source>
</evidence>
<evidence type="ECO:0000256" key="7">
    <source>
        <dbReference type="ARBA" id="ARBA00023136"/>
    </source>
</evidence>
<feature type="transmembrane region" description="Helical" evidence="8">
    <location>
        <begin position="75"/>
        <end position="94"/>
    </location>
</feature>
<dbReference type="SUPFAM" id="SSF103481">
    <property type="entry name" value="Multidrug resistance efflux transporter EmrE"/>
    <property type="match status" value="2"/>
</dbReference>
<comment type="subcellular location">
    <subcellularLocation>
        <location evidence="1">Cell membrane</location>
        <topology evidence="1">Multi-pass membrane protein</topology>
    </subcellularLocation>
</comment>
<dbReference type="NCBIfam" id="TIGR00688">
    <property type="entry name" value="rarD"/>
    <property type="match status" value="1"/>
</dbReference>
<protein>
    <submittedName>
        <fullName evidence="10">Chloramphenicol-sensitive protein RarD</fullName>
    </submittedName>
</protein>
<reference evidence="11" key="1">
    <citation type="submission" date="2017-04" db="EMBL/GenBank/DDBJ databases">
        <authorList>
            <person name="Varghese N."/>
            <person name="Submissions S."/>
        </authorList>
    </citation>
    <scope>NUCLEOTIDE SEQUENCE [LARGE SCALE GENOMIC DNA]</scope>
</reference>
<dbReference type="InterPro" id="IPR004626">
    <property type="entry name" value="RarD"/>
</dbReference>
<feature type="domain" description="EamA" evidence="9">
    <location>
        <begin position="11"/>
        <end position="144"/>
    </location>
</feature>
<name>A0A1Y6FWW0_9GAMM</name>
<feature type="transmembrane region" description="Helical" evidence="8">
    <location>
        <begin position="212"/>
        <end position="234"/>
    </location>
</feature>
<accession>A0A1Y6FWW0</accession>
<gene>
    <name evidence="10" type="ORF">SAMN06297229_1777</name>
</gene>
<feature type="transmembrane region" description="Helical" evidence="8">
    <location>
        <begin position="246"/>
        <end position="266"/>
    </location>
</feature>
<feature type="transmembrane region" description="Helical" evidence="8">
    <location>
        <begin position="152"/>
        <end position="169"/>
    </location>
</feature>
<dbReference type="GO" id="GO:0005886">
    <property type="term" value="C:plasma membrane"/>
    <property type="evidence" value="ECO:0007669"/>
    <property type="project" value="UniProtKB-SubCell"/>
</dbReference>
<feature type="domain" description="EamA" evidence="9">
    <location>
        <begin position="155"/>
        <end position="285"/>
    </location>
</feature>
<dbReference type="InterPro" id="IPR037185">
    <property type="entry name" value="EmrE-like"/>
</dbReference>
<keyword evidence="11" id="KW-1185">Reference proteome</keyword>
<evidence type="ECO:0000256" key="8">
    <source>
        <dbReference type="SAM" id="Phobius"/>
    </source>
</evidence>
<comment type="similarity">
    <text evidence="2">Belongs to the EamA transporter family.</text>
</comment>
<keyword evidence="5 8" id="KW-0812">Transmembrane</keyword>
<organism evidence="10 11">
    <name type="scientific">Pseudidiomarina planktonica</name>
    <dbReference type="NCBI Taxonomy" id="1323738"/>
    <lineage>
        <taxon>Bacteria</taxon>
        <taxon>Pseudomonadati</taxon>
        <taxon>Pseudomonadota</taxon>
        <taxon>Gammaproteobacteria</taxon>
        <taxon>Alteromonadales</taxon>
        <taxon>Idiomarinaceae</taxon>
        <taxon>Pseudidiomarina</taxon>
    </lineage>
</organism>
<keyword evidence="6 8" id="KW-1133">Transmembrane helix</keyword>
<evidence type="ECO:0000313" key="11">
    <source>
        <dbReference type="Proteomes" id="UP000194450"/>
    </source>
</evidence>
<dbReference type="Proteomes" id="UP000194450">
    <property type="component" value="Unassembled WGS sequence"/>
</dbReference>
<evidence type="ECO:0000259" key="9">
    <source>
        <dbReference type="Pfam" id="PF00892"/>
    </source>
</evidence>
<dbReference type="PANTHER" id="PTHR22911">
    <property type="entry name" value="ACYL-MALONYL CONDENSING ENZYME-RELATED"/>
    <property type="match status" value="1"/>
</dbReference>
<dbReference type="PANTHER" id="PTHR22911:SF137">
    <property type="entry name" value="SOLUTE CARRIER FAMILY 35 MEMBER G2-RELATED"/>
    <property type="match status" value="1"/>
</dbReference>
<feature type="transmembrane region" description="Helical" evidence="8">
    <location>
        <begin position="181"/>
        <end position="200"/>
    </location>
</feature>
<sequence>MTDDAVRARHGVFFAIAAYTLWGIAPVYFKLIAQVPAFEILAHRIIWAFVIVLALIIGLRRLNRIGPVMRNPSHMLRLLVATLLLGGNWFLFIWAVNNNHMLDASLGYYINPLLNVAIGMLFFSERMRAIQLVAIAMAVTGVLIQIVSFGSVPWIALTLAFSFAIYGAIRKRLPVDSITGLWLETLLLLPMMLIYMLMFADSATSDLTANSWGLNGLLLLAGVVTTVPLLCFTAAAQRIRYSTLGFFQYIGPSLMFILAVAVYGEPLAADKLVTFVIIWAALALYSADSLIHQQRQRRANKQAVIRNQQA</sequence>
<keyword evidence="3" id="KW-0813">Transport</keyword>
<dbReference type="InterPro" id="IPR000620">
    <property type="entry name" value="EamA_dom"/>
</dbReference>
<evidence type="ECO:0000256" key="2">
    <source>
        <dbReference type="ARBA" id="ARBA00007362"/>
    </source>
</evidence>
<dbReference type="RefSeq" id="WP_086434924.1">
    <property type="nucleotide sequence ID" value="NZ_FXWH01000002.1"/>
</dbReference>
<dbReference type="OrthoDB" id="369870at2"/>
<evidence type="ECO:0000256" key="4">
    <source>
        <dbReference type="ARBA" id="ARBA00022475"/>
    </source>
</evidence>
<evidence type="ECO:0000313" key="10">
    <source>
        <dbReference type="EMBL" id="SMQ79849.1"/>
    </source>
</evidence>
<feature type="transmembrane region" description="Helical" evidence="8">
    <location>
        <begin position="12"/>
        <end position="33"/>
    </location>
</feature>
<evidence type="ECO:0000256" key="1">
    <source>
        <dbReference type="ARBA" id="ARBA00004651"/>
    </source>
</evidence>
<dbReference type="AlphaFoldDB" id="A0A1Y6FWW0"/>
<evidence type="ECO:0000256" key="6">
    <source>
        <dbReference type="ARBA" id="ARBA00022989"/>
    </source>
</evidence>
<proteinExistence type="inferred from homology"/>
<keyword evidence="4" id="KW-1003">Cell membrane</keyword>
<feature type="transmembrane region" description="Helical" evidence="8">
    <location>
        <begin position="106"/>
        <end position="123"/>
    </location>
</feature>
<feature type="transmembrane region" description="Helical" evidence="8">
    <location>
        <begin position="272"/>
        <end position="291"/>
    </location>
</feature>
<feature type="transmembrane region" description="Helical" evidence="8">
    <location>
        <begin position="45"/>
        <end position="63"/>
    </location>
</feature>
<dbReference type="Pfam" id="PF00892">
    <property type="entry name" value="EamA"/>
    <property type="match status" value="2"/>
</dbReference>
<evidence type="ECO:0000256" key="3">
    <source>
        <dbReference type="ARBA" id="ARBA00022448"/>
    </source>
</evidence>